<dbReference type="Proteomes" id="UP001438707">
    <property type="component" value="Unassembled WGS sequence"/>
</dbReference>
<keyword evidence="9" id="KW-1185">Reference proteome</keyword>
<dbReference type="Gene3D" id="1.10.510.10">
    <property type="entry name" value="Transferase(Phosphotransferase) domain 1"/>
    <property type="match status" value="1"/>
</dbReference>
<accession>A0AAW1RGP6</accession>
<reference evidence="8 9" key="1">
    <citation type="journal article" date="2024" name="Nat. Commun.">
        <title>Phylogenomics reveals the evolutionary origins of lichenization in chlorophyte algae.</title>
        <authorList>
            <person name="Puginier C."/>
            <person name="Libourel C."/>
            <person name="Otte J."/>
            <person name="Skaloud P."/>
            <person name="Haon M."/>
            <person name="Grisel S."/>
            <person name="Petersen M."/>
            <person name="Berrin J.G."/>
            <person name="Delaux P.M."/>
            <person name="Dal Grande F."/>
            <person name="Keller J."/>
        </authorList>
    </citation>
    <scope>NUCLEOTIDE SEQUENCE [LARGE SCALE GENOMIC DNA]</scope>
    <source>
        <strain evidence="8 9">SAG 2145</strain>
    </source>
</reference>
<comment type="caution">
    <text evidence="8">The sequence shown here is derived from an EMBL/GenBank/DDBJ whole genome shotgun (WGS) entry which is preliminary data.</text>
</comment>
<dbReference type="AlphaFoldDB" id="A0AAW1RGP6"/>
<dbReference type="PANTHER" id="PTHR24346">
    <property type="entry name" value="MAP/MICROTUBULE AFFINITY-REGULATING KINASE"/>
    <property type="match status" value="1"/>
</dbReference>
<evidence type="ECO:0000313" key="8">
    <source>
        <dbReference type="EMBL" id="KAK9832466.1"/>
    </source>
</evidence>
<evidence type="ECO:0000313" key="9">
    <source>
        <dbReference type="Proteomes" id="UP001438707"/>
    </source>
</evidence>
<dbReference type="FunFam" id="1.10.510.10:FF:000571">
    <property type="entry name" value="Maternal embryonic leucine zipper kinase"/>
    <property type="match status" value="1"/>
</dbReference>
<proteinExistence type="predicted"/>
<name>A0AAW1RGP6_9CHLO</name>
<evidence type="ECO:0000256" key="2">
    <source>
        <dbReference type="ARBA" id="ARBA00022679"/>
    </source>
</evidence>
<gene>
    <name evidence="8" type="ORF">WJX74_011045</name>
</gene>
<evidence type="ECO:0000256" key="3">
    <source>
        <dbReference type="ARBA" id="ARBA00022741"/>
    </source>
</evidence>
<evidence type="ECO:0000259" key="7">
    <source>
        <dbReference type="PROSITE" id="PS50011"/>
    </source>
</evidence>
<dbReference type="InterPro" id="IPR000719">
    <property type="entry name" value="Prot_kinase_dom"/>
</dbReference>
<sequence length="356" mass="39708">MVLPPQLISQQQPIEADVLSIKPPKPPNPDDTIGRYTVKGLLGQGSFGIVVLVEDTEAKQAGAQPPQEWAIKLLKRGHFVAELRRYIGREILHQADLRHPFIVALKEVFLTQQYLAIVMEAAKGGNLHQYILRQPAKHLSETQARWIFQQLIVGLDFCHQRGIANRDLKLENLLLTNDGSSGSRPLLKICDFGYSKHEYETRAKTPVGTWAYMPPEILSGRHSYDAKKVDIWACGIILFAMLYGRYPFNAEEGKKFVAAVMAGRCTIPRGIKVSKGCLQLLASMLRPLPEERPDVADIRGHAWFTENLPSGAEAMNAHYVHAPELTPALKAEMDALVDQAQTTGRPHELLTSLQIS</sequence>
<keyword evidence="1" id="KW-0723">Serine/threonine-protein kinase</keyword>
<keyword evidence="5 6" id="KW-0067">ATP-binding</keyword>
<dbReference type="SUPFAM" id="SSF56112">
    <property type="entry name" value="Protein kinase-like (PK-like)"/>
    <property type="match status" value="1"/>
</dbReference>
<dbReference type="Pfam" id="PF00069">
    <property type="entry name" value="Pkinase"/>
    <property type="match status" value="1"/>
</dbReference>
<evidence type="ECO:0000256" key="1">
    <source>
        <dbReference type="ARBA" id="ARBA00022527"/>
    </source>
</evidence>
<organism evidence="8 9">
    <name type="scientific">Apatococcus lobatus</name>
    <dbReference type="NCBI Taxonomy" id="904363"/>
    <lineage>
        <taxon>Eukaryota</taxon>
        <taxon>Viridiplantae</taxon>
        <taxon>Chlorophyta</taxon>
        <taxon>core chlorophytes</taxon>
        <taxon>Trebouxiophyceae</taxon>
        <taxon>Chlorellales</taxon>
        <taxon>Chlorellaceae</taxon>
        <taxon>Apatococcus</taxon>
    </lineage>
</organism>
<dbReference type="SMART" id="SM00220">
    <property type="entry name" value="S_TKc"/>
    <property type="match status" value="1"/>
</dbReference>
<dbReference type="GO" id="GO:0004674">
    <property type="term" value="F:protein serine/threonine kinase activity"/>
    <property type="evidence" value="ECO:0007669"/>
    <property type="project" value="UniProtKB-KW"/>
</dbReference>
<dbReference type="InterPro" id="IPR017441">
    <property type="entry name" value="Protein_kinase_ATP_BS"/>
</dbReference>
<dbReference type="EMBL" id="JALJOS010000012">
    <property type="protein sequence ID" value="KAK9832466.1"/>
    <property type="molecule type" value="Genomic_DNA"/>
</dbReference>
<keyword evidence="4" id="KW-0418">Kinase</keyword>
<keyword evidence="2" id="KW-0808">Transferase</keyword>
<dbReference type="GO" id="GO:0005737">
    <property type="term" value="C:cytoplasm"/>
    <property type="evidence" value="ECO:0007669"/>
    <property type="project" value="TreeGrafter"/>
</dbReference>
<feature type="binding site" evidence="6">
    <location>
        <position position="72"/>
    </location>
    <ligand>
        <name>ATP</name>
        <dbReference type="ChEBI" id="CHEBI:30616"/>
    </ligand>
</feature>
<dbReference type="PROSITE" id="PS00107">
    <property type="entry name" value="PROTEIN_KINASE_ATP"/>
    <property type="match status" value="1"/>
</dbReference>
<dbReference type="InterPro" id="IPR011009">
    <property type="entry name" value="Kinase-like_dom_sf"/>
</dbReference>
<feature type="domain" description="Protein kinase" evidence="7">
    <location>
        <begin position="36"/>
        <end position="304"/>
    </location>
</feature>
<keyword evidence="3 6" id="KW-0547">Nucleotide-binding</keyword>
<protein>
    <recommendedName>
        <fullName evidence="7">Protein kinase domain-containing protein</fullName>
    </recommendedName>
</protein>
<dbReference type="GO" id="GO:0035556">
    <property type="term" value="P:intracellular signal transduction"/>
    <property type="evidence" value="ECO:0007669"/>
    <property type="project" value="TreeGrafter"/>
</dbReference>
<dbReference type="PANTHER" id="PTHR24346:SF82">
    <property type="entry name" value="KP78A-RELATED"/>
    <property type="match status" value="1"/>
</dbReference>
<evidence type="ECO:0000256" key="6">
    <source>
        <dbReference type="PROSITE-ProRule" id="PRU10141"/>
    </source>
</evidence>
<dbReference type="PROSITE" id="PS50011">
    <property type="entry name" value="PROTEIN_KINASE_DOM"/>
    <property type="match status" value="1"/>
</dbReference>
<evidence type="ECO:0000256" key="5">
    <source>
        <dbReference type="ARBA" id="ARBA00022840"/>
    </source>
</evidence>
<evidence type="ECO:0000256" key="4">
    <source>
        <dbReference type="ARBA" id="ARBA00022777"/>
    </source>
</evidence>
<dbReference type="GO" id="GO:0005524">
    <property type="term" value="F:ATP binding"/>
    <property type="evidence" value="ECO:0007669"/>
    <property type="project" value="UniProtKB-UniRule"/>
</dbReference>